<organism evidence="3 4">
    <name type="scientific">Haemophilus influenzae</name>
    <dbReference type="NCBI Taxonomy" id="727"/>
    <lineage>
        <taxon>Bacteria</taxon>
        <taxon>Pseudomonadati</taxon>
        <taxon>Pseudomonadota</taxon>
        <taxon>Gammaproteobacteria</taxon>
        <taxon>Pasteurellales</taxon>
        <taxon>Pasteurellaceae</taxon>
        <taxon>Haemophilus</taxon>
    </lineage>
</organism>
<dbReference type="PRINTS" id="PR00040">
    <property type="entry name" value="HTHMERR"/>
</dbReference>
<keyword evidence="1" id="KW-0238">DNA-binding</keyword>
<sequence>MIKYEVTLESSHFLRKLMKIGALAKALGCTVETIRYYEQQGLIPPPKRTLGNFRQYNEEHLQRLSFICNCRNLDISLSEIKSLLNLENASKQQAEEINRVLDKHIKEVATRIHELAHLRMKLMELREKTVSNDEDPMKLLLQHSGVKFVRLK</sequence>
<dbReference type="GO" id="GO:0003700">
    <property type="term" value="F:DNA-binding transcription factor activity"/>
    <property type="evidence" value="ECO:0007669"/>
    <property type="project" value="InterPro"/>
</dbReference>
<reference evidence="3 4" key="1">
    <citation type="submission" date="2014-05" db="EMBL/GenBank/DDBJ databases">
        <title>Methylome analysis of the phasevarions of Haemophilus influenzae.</title>
        <authorList>
            <person name="Atack J.M."/>
            <person name="Fox K.L."/>
            <person name="Power P.M."/>
            <person name="Clark T."/>
            <person name="Jurcisek J."/>
            <person name="Korlach J."/>
            <person name="Bakaletz L.O."/>
            <person name="Jennings M.P."/>
        </authorList>
    </citation>
    <scope>NUCLEOTIDE SEQUENCE [LARGE SCALE GENOMIC DNA]</scope>
    <source>
        <strain evidence="3 4">1209</strain>
    </source>
</reference>
<dbReference type="InterPro" id="IPR009061">
    <property type="entry name" value="DNA-bd_dom_put_sf"/>
</dbReference>
<dbReference type="GO" id="GO:0046872">
    <property type="term" value="F:metal ion binding"/>
    <property type="evidence" value="ECO:0007669"/>
    <property type="project" value="InterPro"/>
</dbReference>
<dbReference type="SUPFAM" id="SSF46955">
    <property type="entry name" value="Putative DNA-binding domain"/>
    <property type="match status" value="1"/>
</dbReference>
<dbReference type="GO" id="GO:0003677">
    <property type="term" value="F:DNA binding"/>
    <property type="evidence" value="ECO:0007669"/>
    <property type="project" value="UniProtKB-KW"/>
</dbReference>
<gene>
    <name evidence="3" type="primary">merR1</name>
    <name evidence="3" type="ORF">NTHI1209_01348</name>
</gene>
<dbReference type="PANTHER" id="PTHR30204:SF92">
    <property type="entry name" value="HTH-TYPE TRANSCRIPTIONAL REGULATOR ZNTR"/>
    <property type="match status" value="1"/>
</dbReference>
<evidence type="ECO:0000259" key="2">
    <source>
        <dbReference type="PROSITE" id="PS50937"/>
    </source>
</evidence>
<feature type="domain" description="HTH merR-type" evidence="2">
    <location>
        <begin position="17"/>
        <end position="86"/>
    </location>
</feature>
<dbReference type="EMBL" id="JMQP01000002">
    <property type="protein sequence ID" value="KIS35740.1"/>
    <property type="molecule type" value="Genomic_DNA"/>
</dbReference>
<dbReference type="InterPro" id="IPR000551">
    <property type="entry name" value="MerR-type_HTH_dom"/>
</dbReference>
<dbReference type="PANTHER" id="PTHR30204">
    <property type="entry name" value="REDOX-CYCLING DRUG-SENSING TRANSCRIPTIONAL ACTIVATOR SOXR"/>
    <property type="match status" value="1"/>
</dbReference>
<evidence type="ECO:0000313" key="3">
    <source>
        <dbReference type="EMBL" id="KIS35740.1"/>
    </source>
</evidence>
<dbReference type="CDD" id="cd04784">
    <property type="entry name" value="HTH_CadR-PbrR"/>
    <property type="match status" value="1"/>
</dbReference>
<dbReference type="Gene3D" id="1.10.1660.10">
    <property type="match status" value="1"/>
</dbReference>
<dbReference type="SMART" id="SM00422">
    <property type="entry name" value="HTH_MERR"/>
    <property type="match status" value="1"/>
</dbReference>
<dbReference type="Pfam" id="PF13411">
    <property type="entry name" value="MerR_1"/>
    <property type="match status" value="1"/>
</dbReference>
<accession>A0A158SXZ6</accession>
<dbReference type="Proteomes" id="UP000050700">
    <property type="component" value="Unassembled WGS sequence"/>
</dbReference>
<evidence type="ECO:0000313" key="4">
    <source>
        <dbReference type="Proteomes" id="UP000050700"/>
    </source>
</evidence>
<evidence type="ECO:0000256" key="1">
    <source>
        <dbReference type="ARBA" id="ARBA00023125"/>
    </source>
</evidence>
<proteinExistence type="predicted"/>
<dbReference type="InterPro" id="IPR011791">
    <property type="entry name" value="CadR-PbrR"/>
</dbReference>
<comment type="caution">
    <text evidence="3">The sequence shown here is derived from an EMBL/GenBank/DDBJ whole genome shotgun (WGS) entry which is preliminary data.</text>
</comment>
<dbReference type="GO" id="GO:0045893">
    <property type="term" value="P:positive regulation of DNA-templated transcription"/>
    <property type="evidence" value="ECO:0007669"/>
    <property type="project" value="InterPro"/>
</dbReference>
<dbReference type="PROSITE" id="PS00552">
    <property type="entry name" value="HTH_MERR_1"/>
    <property type="match status" value="1"/>
</dbReference>
<name>A0A158SXZ6_HAEIF</name>
<protein>
    <submittedName>
        <fullName evidence="3">Mercuric resistance operon regulatory protein</fullName>
    </submittedName>
</protein>
<dbReference type="InterPro" id="IPR047057">
    <property type="entry name" value="MerR_fam"/>
</dbReference>
<dbReference type="AlphaFoldDB" id="A0A158SXZ6"/>
<dbReference type="PATRIC" id="fig|727.582.peg.1238"/>
<dbReference type="PROSITE" id="PS50937">
    <property type="entry name" value="HTH_MERR_2"/>
    <property type="match status" value="1"/>
</dbReference>